<sequence>MNWTVLEGPLLVTQRFELWKPRASDLDDMIRLIADDETRRFLGPALPEAKSVFERLQRNGGSWMFHGYGTFPVRRRGESEIVANCGVFHSWRGFGKGMDDVPEAGWIVRKDHWGQGLAKEVMAAALGWFDRVHGPRRIACMIEEGNHASERVAAALGFTPCGSHDLGENGRPAFVNLFERDRLQTESSLDFSRLGRIERPDHRRRCPTCFMGRRTFQRMLAS</sequence>
<reference evidence="2 3" key="1">
    <citation type="journal article" date="2013" name="Genome Announc.">
        <title>Genome Sequence of Novosphingobium lindaniclasticum LE124T, Isolated from a Hexachlorocyclohexane Dumpsite.</title>
        <authorList>
            <person name="Saxena A."/>
            <person name="Nayyar N."/>
            <person name="Sangwan N."/>
            <person name="Kumari R."/>
            <person name="Khurana J.P."/>
            <person name="Lal R."/>
        </authorList>
    </citation>
    <scope>NUCLEOTIDE SEQUENCE [LARGE SCALE GENOMIC DNA]</scope>
    <source>
        <strain evidence="2 3">LE124</strain>
    </source>
</reference>
<evidence type="ECO:0000313" key="3">
    <source>
        <dbReference type="Proteomes" id="UP000015527"/>
    </source>
</evidence>
<dbReference type="InterPro" id="IPR051531">
    <property type="entry name" value="N-acetyltransferase"/>
</dbReference>
<dbReference type="Pfam" id="PF13302">
    <property type="entry name" value="Acetyltransf_3"/>
    <property type="match status" value="1"/>
</dbReference>
<protein>
    <recommendedName>
        <fullName evidence="1">N-acetyltransferase domain-containing protein</fullName>
    </recommendedName>
</protein>
<dbReference type="SUPFAM" id="SSF55729">
    <property type="entry name" value="Acyl-CoA N-acyltransferases (Nat)"/>
    <property type="match status" value="1"/>
</dbReference>
<comment type="caution">
    <text evidence="2">The sequence shown here is derived from an EMBL/GenBank/DDBJ whole genome shotgun (WGS) entry which is preliminary data.</text>
</comment>
<dbReference type="AlphaFoldDB" id="T0HBU3"/>
<dbReference type="InterPro" id="IPR016181">
    <property type="entry name" value="Acyl_CoA_acyltransferase"/>
</dbReference>
<keyword evidence="3" id="KW-1185">Reference proteome</keyword>
<dbReference type="PROSITE" id="PS51186">
    <property type="entry name" value="GNAT"/>
    <property type="match status" value="1"/>
</dbReference>
<accession>T0HBU3</accession>
<dbReference type="GO" id="GO:0016747">
    <property type="term" value="F:acyltransferase activity, transferring groups other than amino-acyl groups"/>
    <property type="evidence" value="ECO:0007669"/>
    <property type="project" value="InterPro"/>
</dbReference>
<evidence type="ECO:0000313" key="2">
    <source>
        <dbReference type="EMBL" id="EQB10487.1"/>
    </source>
</evidence>
<dbReference type="EMBL" id="ATHL01000108">
    <property type="protein sequence ID" value="EQB10487.1"/>
    <property type="molecule type" value="Genomic_DNA"/>
</dbReference>
<dbReference type="Proteomes" id="UP000015527">
    <property type="component" value="Unassembled WGS sequence"/>
</dbReference>
<gene>
    <name evidence="2" type="ORF">L284_16735</name>
</gene>
<dbReference type="RefSeq" id="WP_021235141.1">
    <property type="nucleotide sequence ID" value="NZ_ATHL01000108.1"/>
</dbReference>
<dbReference type="InterPro" id="IPR000182">
    <property type="entry name" value="GNAT_dom"/>
</dbReference>
<dbReference type="PANTHER" id="PTHR43792">
    <property type="entry name" value="GNAT FAMILY, PUTATIVE (AFU_ORTHOLOGUE AFUA_3G00765)-RELATED-RELATED"/>
    <property type="match status" value="1"/>
</dbReference>
<evidence type="ECO:0000259" key="1">
    <source>
        <dbReference type="PROSITE" id="PS51186"/>
    </source>
</evidence>
<dbReference type="eggNOG" id="COG1670">
    <property type="taxonomic scope" value="Bacteria"/>
</dbReference>
<feature type="domain" description="N-acetyltransferase" evidence="1">
    <location>
        <begin position="16"/>
        <end position="181"/>
    </location>
</feature>
<organism evidence="2 3">
    <name type="scientific">Novosphingobium lindaniclasticum LE124</name>
    <dbReference type="NCBI Taxonomy" id="1096930"/>
    <lineage>
        <taxon>Bacteria</taxon>
        <taxon>Pseudomonadati</taxon>
        <taxon>Pseudomonadota</taxon>
        <taxon>Alphaproteobacteria</taxon>
        <taxon>Sphingomonadales</taxon>
        <taxon>Sphingomonadaceae</taxon>
        <taxon>Novosphingobium</taxon>
    </lineage>
</organism>
<name>T0HBU3_9SPHN</name>
<dbReference type="Gene3D" id="3.40.630.30">
    <property type="match status" value="1"/>
</dbReference>
<dbReference type="PANTHER" id="PTHR43792:SF16">
    <property type="entry name" value="N-ACETYLTRANSFERASE DOMAIN-CONTAINING PROTEIN"/>
    <property type="match status" value="1"/>
</dbReference>
<proteinExistence type="predicted"/>